<organism evidence="2 3">
    <name type="scientific">Nocardiopsis metallicus</name>
    <dbReference type="NCBI Taxonomy" id="179819"/>
    <lineage>
        <taxon>Bacteria</taxon>
        <taxon>Bacillati</taxon>
        <taxon>Actinomycetota</taxon>
        <taxon>Actinomycetes</taxon>
        <taxon>Streptosporangiales</taxon>
        <taxon>Nocardiopsidaceae</taxon>
        <taxon>Nocardiopsis</taxon>
    </lineage>
</organism>
<dbReference type="RefSeq" id="WP_184364175.1">
    <property type="nucleotide sequence ID" value="NZ_BAAAKM010000086.1"/>
</dbReference>
<reference evidence="2 3" key="1">
    <citation type="submission" date="2020-08" db="EMBL/GenBank/DDBJ databases">
        <title>Sequencing the genomes of 1000 actinobacteria strains.</title>
        <authorList>
            <person name="Klenk H.-P."/>
        </authorList>
    </citation>
    <scope>NUCLEOTIDE SEQUENCE [LARGE SCALE GENOMIC DNA]</scope>
    <source>
        <strain evidence="2 3">DSM 44598</strain>
    </source>
</reference>
<dbReference type="GO" id="GO:0004145">
    <property type="term" value="F:diamine N-acetyltransferase activity"/>
    <property type="evidence" value="ECO:0007669"/>
    <property type="project" value="UniProtKB-EC"/>
</dbReference>
<dbReference type="InterPro" id="IPR016181">
    <property type="entry name" value="Acyl_CoA_acyltransferase"/>
</dbReference>
<name>A0A840WKK0_9ACTN</name>
<keyword evidence="2" id="KW-0808">Transferase</keyword>
<gene>
    <name evidence="2" type="ORF">HNR07_001765</name>
</gene>
<evidence type="ECO:0000259" key="1">
    <source>
        <dbReference type="PROSITE" id="PS51186"/>
    </source>
</evidence>
<dbReference type="Gene3D" id="3.40.630.30">
    <property type="match status" value="1"/>
</dbReference>
<dbReference type="Proteomes" id="UP000579647">
    <property type="component" value="Unassembled WGS sequence"/>
</dbReference>
<comment type="caution">
    <text evidence="2">The sequence shown here is derived from an EMBL/GenBank/DDBJ whole genome shotgun (WGS) entry which is preliminary data.</text>
</comment>
<dbReference type="InterPro" id="IPR000182">
    <property type="entry name" value="GNAT_dom"/>
</dbReference>
<feature type="domain" description="N-acetyltransferase" evidence="1">
    <location>
        <begin position="12"/>
        <end position="159"/>
    </location>
</feature>
<dbReference type="CDD" id="cd04301">
    <property type="entry name" value="NAT_SF"/>
    <property type="match status" value="1"/>
</dbReference>
<proteinExistence type="predicted"/>
<dbReference type="PROSITE" id="PS51186">
    <property type="entry name" value="GNAT"/>
    <property type="match status" value="1"/>
</dbReference>
<evidence type="ECO:0000313" key="3">
    <source>
        <dbReference type="Proteomes" id="UP000579647"/>
    </source>
</evidence>
<dbReference type="SUPFAM" id="SSF55729">
    <property type="entry name" value="Acyl-CoA N-acyltransferases (Nat)"/>
    <property type="match status" value="1"/>
</dbReference>
<keyword evidence="3" id="KW-1185">Reference proteome</keyword>
<dbReference type="EC" id="2.3.1.57" evidence="2"/>
<protein>
    <submittedName>
        <fullName evidence="2">Diamine N-acetyltransferase</fullName>
        <ecNumber evidence="2">2.3.1.57</ecNumber>
    </submittedName>
</protein>
<dbReference type="EMBL" id="JACHDO010000001">
    <property type="protein sequence ID" value="MBB5490628.1"/>
    <property type="molecule type" value="Genomic_DNA"/>
</dbReference>
<dbReference type="AlphaFoldDB" id="A0A840WKK0"/>
<keyword evidence="2" id="KW-0012">Acyltransferase</keyword>
<evidence type="ECO:0000313" key="2">
    <source>
        <dbReference type="EMBL" id="MBB5490628.1"/>
    </source>
</evidence>
<accession>A0A840WKK0</accession>
<dbReference type="Pfam" id="PF00583">
    <property type="entry name" value="Acetyltransf_1"/>
    <property type="match status" value="1"/>
</dbReference>
<sequence length="159" mass="18020">MTEAPSPSQRAPRLVEITDDNFDAAVRVQVREDQNRFVAPVLRSLAQAYTNRDTAWPRLLMDGDEAVGFMMLQFDPEEEDPDFQAEIWRLNIDEKHQGKGYGRFAVEGALAEARRRGLSRVTVSWVPGEASPEDFYLGLGFRKTGRVEDSEVIGEIFLD</sequence>